<dbReference type="PANTHER" id="PTHR11439:SF511">
    <property type="match status" value="1"/>
</dbReference>
<dbReference type="Pfam" id="PF07727">
    <property type="entry name" value="RVT_2"/>
    <property type="match status" value="2"/>
</dbReference>
<name>A0AAV3NYN4_LITER</name>
<comment type="caution">
    <text evidence="2">The sequence shown here is derived from an EMBL/GenBank/DDBJ whole genome shotgun (WGS) entry which is preliminary data.</text>
</comment>
<organism evidence="2 3">
    <name type="scientific">Lithospermum erythrorhizon</name>
    <name type="common">Purple gromwell</name>
    <name type="synonym">Lithospermum officinale var. erythrorhizon</name>
    <dbReference type="NCBI Taxonomy" id="34254"/>
    <lineage>
        <taxon>Eukaryota</taxon>
        <taxon>Viridiplantae</taxon>
        <taxon>Streptophyta</taxon>
        <taxon>Embryophyta</taxon>
        <taxon>Tracheophyta</taxon>
        <taxon>Spermatophyta</taxon>
        <taxon>Magnoliopsida</taxon>
        <taxon>eudicotyledons</taxon>
        <taxon>Gunneridae</taxon>
        <taxon>Pentapetalae</taxon>
        <taxon>asterids</taxon>
        <taxon>lamiids</taxon>
        <taxon>Boraginales</taxon>
        <taxon>Boraginaceae</taxon>
        <taxon>Boraginoideae</taxon>
        <taxon>Lithospermeae</taxon>
        <taxon>Lithospermum</taxon>
    </lineage>
</organism>
<dbReference type="InterPro" id="IPR043502">
    <property type="entry name" value="DNA/RNA_pol_sf"/>
</dbReference>
<evidence type="ECO:0000313" key="2">
    <source>
        <dbReference type="EMBL" id="GAA0143957.1"/>
    </source>
</evidence>
<gene>
    <name evidence="2" type="ORF">LIER_35841</name>
</gene>
<dbReference type="Proteomes" id="UP001454036">
    <property type="component" value="Unassembled WGS sequence"/>
</dbReference>
<keyword evidence="2" id="KW-0472">Membrane</keyword>
<accession>A0AAV3NYN4</accession>
<evidence type="ECO:0000313" key="3">
    <source>
        <dbReference type="Proteomes" id="UP001454036"/>
    </source>
</evidence>
<dbReference type="InterPro" id="IPR013103">
    <property type="entry name" value="RVT_2"/>
</dbReference>
<keyword evidence="3" id="KW-1185">Reference proteome</keyword>
<reference evidence="2 3" key="1">
    <citation type="submission" date="2024-01" db="EMBL/GenBank/DDBJ databases">
        <title>The complete chloroplast genome sequence of Lithospermum erythrorhizon: insights into the phylogenetic relationship among Boraginaceae species and the maternal lineages of purple gromwells.</title>
        <authorList>
            <person name="Okada T."/>
            <person name="Watanabe K."/>
        </authorList>
    </citation>
    <scope>NUCLEOTIDE SEQUENCE [LARGE SCALE GENOMIC DNA]</scope>
</reference>
<dbReference type="SUPFAM" id="SSF56672">
    <property type="entry name" value="DNA/RNA polymerases"/>
    <property type="match status" value="1"/>
</dbReference>
<keyword evidence="2" id="KW-0812">Transmembrane</keyword>
<feature type="domain" description="Reverse transcriptase Ty1/copia-type" evidence="1">
    <location>
        <begin position="2"/>
        <end position="112"/>
    </location>
</feature>
<evidence type="ECO:0000259" key="1">
    <source>
        <dbReference type="Pfam" id="PF07727"/>
    </source>
</evidence>
<keyword evidence="2" id="KW-0675">Receptor</keyword>
<dbReference type="AlphaFoldDB" id="A0AAV3NYN4"/>
<dbReference type="EMBL" id="BAABME010015991">
    <property type="protein sequence ID" value="GAA0143957.1"/>
    <property type="molecule type" value="Genomic_DNA"/>
</dbReference>
<protein>
    <submittedName>
        <fullName evidence="2">Transmembrane signal receptor</fullName>
    </submittedName>
</protein>
<proteinExistence type="predicted"/>
<dbReference type="PANTHER" id="PTHR11439">
    <property type="entry name" value="GAG-POL-RELATED RETROTRANSPOSON"/>
    <property type="match status" value="1"/>
</dbReference>
<feature type="domain" description="Reverse transcriptase Ty1/copia-type" evidence="1">
    <location>
        <begin position="113"/>
        <end position="199"/>
    </location>
</feature>
<sequence length="288" mass="33213">MEVWDIFDLPEGHKPIGCKWVYKIKRKPDGIVDKYKARLVAKGFNQVEGLDYFKSFSTVANSVTVRVLLALAAGKAWIFHQIDINNVFLHGYLDEEIYMTLPEGYKEDQKHRKGEVQLILTVYVNDILITGTLESVILEVKSFLHKEFSIKDLGIAKYFLGIKIARSTNEMFLTQQKYIRDKIANMKMEKASVVATPLLHDWHAHNDDSPLIINSSVYRRLHPTDNNWRATLHVVRYLKGTIRHGLFYSTHQDGSRLKSYCDSDWKKCPLTRKSVTGYCVLLDSALVF</sequence>